<accession>A0A9W6FJD8</accession>
<comment type="caution">
    <text evidence="1">The sequence shown here is derived from an EMBL/GenBank/DDBJ whole genome shotgun (WGS) entry which is preliminary data.</text>
</comment>
<reference evidence="1" key="3">
    <citation type="journal article" date="2023" name="Int. J. Syst. Evol. Microbiol.">
        <title>Sellimonas catena sp. nov., isolated from human faeces.</title>
        <authorList>
            <person name="Hisatomi A."/>
            <person name="Ohkuma M."/>
            <person name="Sakamoto M."/>
        </authorList>
    </citation>
    <scope>NUCLEOTIDE SEQUENCE</scope>
    <source>
        <strain evidence="1">18CBH55</strain>
    </source>
</reference>
<gene>
    <name evidence="1" type="ORF">Selli2_34440</name>
</gene>
<dbReference type="AlphaFoldDB" id="A0A9W6FJD8"/>
<reference evidence="1" key="1">
    <citation type="submission" date="2022-11" db="EMBL/GenBank/DDBJ databases">
        <title>Draft genome sequence of Sellimonas catena strain 18CBH55.</title>
        <authorList>
            <person name="Atsushi H."/>
            <person name="Moriya O."/>
            <person name="Mitsuo S."/>
        </authorList>
    </citation>
    <scope>NUCLEOTIDE SEQUENCE</scope>
    <source>
        <strain evidence="1">18CBH55</strain>
    </source>
</reference>
<dbReference type="Proteomes" id="UP001145094">
    <property type="component" value="Unassembled WGS sequence"/>
</dbReference>
<dbReference type="EMBL" id="BSCH01000033">
    <property type="protein sequence ID" value="GLG92017.1"/>
    <property type="molecule type" value="Genomic_DNA"/>
</dbReference>
<evidence type="ECO:0000313" key="1">
    <source>
        <dbReference type="EMBL" id="GLG92017.1"/>
    </source>
</evidence>
<proteinExistence type="predicted"/>
<reference evidence="1" key="2">
    <citation type="submission" date="2022-11" db="EMBL/GenBank/DDBJ databases">
        <title>Draft genome sequence of Sellimonas catena strain 18CBH55.</title>
        <authorList>
            <person name="Hisatomi A."/>
            <person name="Ohkuma M."/>
            <person name="Sakamoto M."/>
        </authorList>
    </citation>
    <scope>NUCLEOTIDE SEQUENCE</scope>
    <source>
        <strain evidence="1">18CBH55</strain>
    </source>
</reference>
<name>A0A9W6FJD8_9FIRM</name>
<protein>
    <submittedName>
        <fullName evidence="1">Uncharacterized protein</fullName>
    </submittedName>
</protein>
<sequence>MGDDKEVMSVVLLSGRFKMSVVLLSGRFKMSVSLLSGKKIAADKRLFSKEINEIIRRGHKKNYTYFM</sequence>
<organism evidence="1 2">
    <name type="scientific">Sellimonas catena</name>
    <dbReference type="NCBI Taxonomy" id="2994035"/>
    <lineage>
        <taxon>Bacteria</taxon>
        <taxon>Bacillati</taxon>
        <taxon>Bacillota</taxon>
        <taxon>Clostridia</taxon>
        <taxon>Lachnospirales</taxon>
        <taxon>Lachnospiraceae</taxon>
        <taxon>Sellimonas</taxon>
    </lineage>
</organism>
<evidence type="ECO:0000313" key="2">
    <source>
        <dbReference type="Proteomes" id="UP001145094"/>
    </source>
</evidence>